<evidence type="ECO:0000313" key="2">
    <source>
        <dbReference type="Proteomes" id="UP000663193"/>
    </source>
</evidence>
<accession>A0A7U2I9R4</accession>
<dbReference type="EMBL" id="CP069041">
    <property type="protein sequence ID" value="QRD05856.1"/>
    <property type="molecule type" value="Genomic_DNA"/>
</dbReference>
<sequence length="54" mass="6277">MLRMRPRSICEGVSKGDDRLLGRVRVPLLETVQTEFAFSRRVMEWTPKKKTEAA</sequence>
<dbReference type="AlphaFoldDB" id="A0A7U2I9R4"/>
<name>A0A7U2I9R4_PHANO</name>
<keyword evidence="2" id="KW-1185">Reference proteome</keyword>
<dbReference type="Proteomes" id="UP000663193">
    <property type="component" value="Chromosome 19"/>
</dbReference>
<evidence type="ECO:0000313" key="1">
    <source>
        <dbReference type="EMBL" id="QRD05856.1"/>
    </source>
</evidence>
<proteinExistence type="predicted"/>
<organism evidence="1 2">
    <name type="scientific">Phaeosphaeria nodorum (strain SN15 / ATCC MYA-4574 / FGSC 10173)</name>
    <name type="common">Glume blotch fungus</name>
    <name type="synonym">Parastagonospora nodorum</name>
    <dbReference type="NCBI Taxonomy" id="321614"/>
    <lineage>
        <taxon>Eukaryota</taxon>
        <taxon>Fungi</taxon>
        <taxon>Dikarya</taxon>
        <taxon>Ascomycota</taxon>
        <taxon>Pezizomycotina</taxon>
        <taxon>Dothideomycetes</taxon>
        <taxon>Pleosporomycetidae</taxon>
        <taxon>Pleosporales</taxon>
        <taxon>Pleosporineae</taxon>
        <taxon>Phaeosphaeriaceae</taxon>
        <taxon>Parastagonospora</taxon>
    </lineage>
</organism>
<protein>
    <submittedName>
        <fullName evidence="1">Uncharacterized protein</fullName>
    </submittedName>
</protein>
<gene>
    <name evidence="1" type="ORF">JI435_132870</name>
</gene>
<dbReference type="VEuPathDB" id="FungiDB:JI435_132870"/>
<reference evidence="2" key="1">
    <citation type="journal article" date="2021" name="BMC Genomics">
        <title>Chromosome-level genome assembly and manually-curated proteome of model necrotroph Parastagonospora nodorum Sn15 reveals a genome-wide trove of candidate effector homologs, and redundancy of virulence-related functions within an accessory chromosome.</title>
        <authorList>
            <person name="Bertazzoni S."/>
            <person name="Jones D.A.B."/>
            <person name="Phan H.T."/>
            <person name="Tan K.-C."/>
            <person name="Hane J.K."/>
        </authorList>
    </citation>
    <scope>NUCLEOTIDE SEQUENCE [LARGE SCALE GENOMIC DNA]</scope>
    <source>
        <strain evidence="2">SN15 / ATCC MYA-4574 / FGSC 10173)</strain>
    </source>
</reference>